<feature type="compositionally biased region" description="Polar residues" evidence="4">
    <location>
        <begin position="23"/>
        <end position="41"/>
    </location>
</feature>
<dbReference type="GO" id="GO:0005737">
    <property type="term" value="C:cytoplasm"/>
    <property type="evidence" value="ECO:0007669"/>
    <property type="project" value="TreeGrafter"/>
</dbReference>
<dbReference type="InterPro" id="IPR000408">
    <property type="entry name" value="Reg_chr_condens"/>
</dbReference>
<dbReference type="PANTHER" id="PTHR45982">
    <property type="entry name" value="REGULATOR OF CHROMOSOME CONDENSATION"/>
    <property type="match status" value="1"/>
</dbReference>
<reference evidence="6" key="2">
    <citation type="submission" date="2023-05" db="EMBL/GenBank/DDBJ databases">
        <authorList>
            <consortium name="Lawrence Berkeley National Laboratory"/>
            <person name="Steindorff A."/>
            <person name="Hensen N."/>
            <person name="Bonometti L."/>
            <person name="Westerberg I."/>
            <person name="Brannstrom I.O."/>
            <person name="Guillou S."/>
            <person name="Cros-Aarteil S."/>
            <person name="Calhoun S."/>
            <person name="Haridas S."/>
            <person name="Kuo A."/>
            <person name="Mondo S."/>
            <person name="Pangilinan J."/>
            <person name="Riley R."/>
            <person name="Labutti K."/>
            <person name="Andreopoulos B."/>
            <person name="Lipzen A."/>
            <person name="Chen C."/>
            <person name="Yanf M."/>
            <person name="Daum C."/>
            <person name="Ng V."/>
            <person name="Clum A."/>
            <person name="Ohm R."/>
            <person name="Martin F."/>
            <person name="Silar P."/>
            <person name="Natvig D."/>
            <person name="Lalanne C."/>
            <person name="Gautier V."/>
            <person name="Ament-Velasquez S.L."/>
            <person name="Kruys A."/>
            <person name="Hutchinson M.I."/>
            <person name="Powell A.J."/>
            <person name="Barry K."/>
            <person name="Miller A.N."/>
            <person name="Grigoriev I.V."/>
            <person name="Debuchy R."/>
            <person name="Gladieux P."/>
            <person name="Thoren M.H."/>
            <person name="Johannesson H."/>
        </authorList>
    </citation>
    <scope>NUCLEOTIDE SEQUENCE</scope>
    <source>
        <strain evidence="6">CBS 141.50</strain>
    </source>
</reference>
<reference evidence="6" key="1">
    <citation type="journal article" date="2023" name="Mol. Phylogenet. Evol.">
        <title>Genome-scale phylogeny and comparative genomics of the fungal order Sordariales.</title>
        <authorList>
            <person name="Hensen N."/>
            <person name="Bonometti L."/>
            <person name="Westerberg I."/>
            <person name="Brannstrom I.O."/>
            <person name="Guillou S."/>
            <person name="Cros-Aarteil S."/>
            <person name="Calhoun S."/>
            <person name="Haridas S."/>
            <person name="Kuo A."/>
            <person name="Mondo S."/>
            <person name="Pangilinan J."/>
            <person name="Riley R."/>
            <person name="LaButti K."/>
            <person name="Andreopoulos B."/>
            <person name="Lipzen A."/>
            <person name="Chen C."/>
            <person name="Yan M."/>
            <person name="Daum C."/>
            <person name="Ng V."/>
            <person name="Clum A."/>
            <person name="Steindorff A."/>
            <person name="Ohm R.A."/>
            <person name="Martin F."/>
            <person name="Silar P."/>
            <person name="Natvig D.O."/>
            <person name="Lalanne C."/>
            <person name="Gautier V."/>
            <person name="Ament-Velasquez S.L."/>
            <person name="Kruys A."/>
            <person name="Hutchinson M.I."/>
            <person name="Powell A.J."/>
            <person name="Barry K."/>
            <person name="Miller A.N."/>
            <person name="Grigoriev I.V."/>
            <person name="Debuchy R."/>
            <person name="Gladieux P."/>
            <person name="Hiltunen Thoren M."/>
            <person name="Johannesson H."/>
        </authorList>
    </citation>
    <scope>NUCLEOTIDE SEQUENCE</scope>
    <source>
        <strain evidence="6">CBS 141.50</strain>
    </source>
</reference>
<gene>
    <name evidence="6" type="ORF">C8A04DRAFT_36648</name>
</gene>
<protein>
    <submittedName>
        <fullName evidence="6">Regulator of chromosome condensation 1/beta-lactamase-inhibitor protein II</fullName>
    </submittedName>
</protein>
<evidence type="ECO:0000259" key="5">
    <source>
        <dbReference type="Pfam" id="PF25390"/>
    </source>
</evidence>
<dbReference type="EMBL" id="MU853577">
    <property type="protein sequence ID" value="KAK4144399.1"/>
    <property type="molecule type" value="Genomic_DNA"/>
</dbReference>
<evidence type="ECO:0000256" key="4">
    <source>
        <dbReference type="SAM" id="MobiDB-lite"/>
    </source>
</evidence>
<dbReference type="GeneID" id="87820210"/>
<evidence type="ECO:0000256" key="2">
    <source>
        <dbReference type="ARBA" id="ARBA00022737"/>
    </source>
</evidence>
<dbReference type="AlphaFoldDB" id="A0AAN6ZNQ1"/>
<dbReference type="PROSITE" id="PS00626">
    <property type="entry name" value="RCC1_2"/>
    <property type="match status" value="4"/>
</dbReference>
<name>A0AAN6ZNQ1_9PEZI</name>
<dbReference type="Gene3D" id="2.130.10.30">
    <property type="entry name" value="Regulator of chromosome condensation 1/beta-lactamase-inhibitor protein II"/>
    <property type="match status" value="1"/>
</dbReference>
<proteinExistence type="predicted"/>
<dbReference type="PANTHER" id="PTHR45982:SF1">
    <property type="entry name" value="REGULATOR OF CHROMOSOME CONDENSATION"/>
    <property type="match status" value="1"/>
</dbReference>
<dbReference type="InterPro" id="IPR058923">
    <property type="entry name" value="RCC1-like_dom"/>
</dbReference>
<feature type="repeat" description="RCC1" evidence="3">
    <location>
        <begin position="95"/>
        <end position="152"/>
    </location>
</feature>
<keyword evidence="7" id="KW-1185">Reference proteome</keyword>
<feature type="compositionally biased region" description="Polar residues" evidence="4">
    <location>
        <begin position="1"/>
        <end position="11"/>
    </location>
</feature>
<evidence type="ECO:0000256" key="3">
    <source>
        <dbReference type="PROSITE-ProRule" id="PRU00235"/>
    </source>
</evidence>
<dbReference type="GO" id="GO:0005085">
    <property type="term" value="F:guanyl-nucleotide exchange factor activity"/>
    <property type="evidence" value="ECO:0007669"/>
    <property type="project" value="TreeGrafter"/>
</dbReference>
<feature type="repeat" description="RCC1" evidence="3">
    <location>
        <begin position="227"/>
        <end position="284"/>
    </location>
</feature>
<dbReference type="PRINTS" id="PR00633">
    <property type="entry name" value="RCCNDNSATION"/>
</dbReference>
<dbReference type="Pfam" id="PF25390">
    <property type="entry name" value="WD40_RLD"/>
    <property type="match status" value="1"/>
</dbReference>
<organism evidence="6 7">
    <name type="scientific">Dichotomopilus funicola</name>
    <dbReference type="NCBI Taxonomy" id="1934379"/>
    <lineage>
        <taxon>Eukaryota</taxon>
        <taxon>Fungi</taxon>
        <taxon>Dikarya</taxon>
        <taxon>Ascomycota</taxon>
        <taxon>Pezizomycotina</taxon>
        <taxon>Sordariomycetes</taxon>
        <taxon>Sordariomycetidae</taxon>
        <taxon>Sordariales</taxon>
        <taxon>Chaetomiaceae</taxon>
        <taxon>Dichotomopilus</taxon>
    </lineage>
</organism>
<keyword evidence="2" id="KW-0677">Repeat</keyword>
<dbReference type="PROSITE" id="PS50012">
    <property type="entry name" value="RCC1_3"/>
    <property type="match status" value="7"/>
</dbReference>
<dbReference type="PROSITE" id="PS00625">
    <property type="entry name" value="RCC1_1"/>
    <property type="match status" value="1"/>
</dbReference>
<feature type="repeat" description="RCC1" evidence="3">
    <location>
        <begin position="285"/>
        <end position="337"/>
    </location>
</feature>
<dbReference type="InterPro" id="IPR051553">
    <property type="entry name" value="Ran_GTPase-activating"/>
</dbReference>
<feature type="compositionally biased region" description="Basic and acidic residues" evidence="4">
    <location>
        <begin position="49"/>
        <end position="73"/>
    </location>
</feature>
<feature type="domain" description="RCC1-like" evidence="5">
    <location>
        <begin position="97"/>
        <end position="513"/>
    </location>
</feature>
<feature type="repeat" description="RCC1" evidence="3">
    <location>
        <begin position="338"/>
        <end position="394"/>
    </location>
</feature>
<comment type="caution">
    <text evidence="6">The sequence shown here is derived from an EMBL/GenBank/DDBJ whole genome shotgun (WGS) entry which is preliminary data.</text>
</comment>
<evidence type="ECO:0000313" key="6">
    <source>
        <dbReference type="EMBL" id="KAK4144399.1"/>
    </source>
</evidence>
<dbReference type="RefSeq" id="XP_062637770.1">
    <property type="nucleotide sequence ID" value="XM_062783597.1"/>
</dbReference>
<feature type="repeat" description="RCC1" evidence="3">
    <location>
        <begin position="395"/>
        <end position="462"/>
    </location>
</feature>
<dbReference type="InterPro" id="IPR009091">
    <property type="entry name" value="RCC1/BLIP-II"/>
</dbReference>
<feature type="repeat" description="RCC1" evidence="3">
    <location>
        <begin position="463"/>
        <end position="517"/>
    </location>
</feature>
<feature type="region of interest" description="Disordered" evidence="4">
    <location>
        <begin position="1"/>
        <end position="76"/>
    </location>
</feature>
<evidence type="ECO:0000313" key="7">
    <source>
        <dbReference type="Proteomes" id="UP001302676"/>
    </source>
</evidence>
<dbReference type="SUPFAM" id="SSF50985">
    <property type="entry name" value="RCC1/BLIP-II"/>
    <property type="match status" value="1"/>
</dbReference>
<evidence type="ECO:0000256" key="1">
    <source>
        <dbReference type="ARBA" id="ARBA00022658"/>
    </source>
</evidence>
<accession>A0AAN6ZNQ1</accession>
<sequence length="525" mass="56136">MKASMRSTKSRVPSAGPSKPRNESFQQRDINGEDSTSSASARPSKRKHLNNDESEPRTAKKAKTEPQKRDVKPLHRNRVLEPALAPINQAPADVLSILVFGNGDAGELGLGTKVQEAARPRLNPFLDPENPAALHIVQIACGGMHTVALTRDNEIVTWGVNDNCALGRNTVWEGGLRDIDGDPEEEGELNPLEATPTPIPADSFPPKTKFVQVAAGDSCSFALTDTGDVYGWGTFKNAEGKEKFGYDEHGRVVQMQAAPTQIHKLRNITQLACGANHALALDANGIVWTWGCTEQNQLGRRTSGRHATDPLTPGVVNIRDIKVMACGDYHCLAVDKKGQVWAWGLNSFGEAGYAKAAGSDEVILPFPMRIPGLRRKGVVCLAGGAHHSAAVTADGRCFVWGRLDGGQLGIAFSPEQLQDTSLIRYDERNKPRICLRPTSVPGIGTVAHVACGTDHTIFITKEGSAYATGFNSQSQLGLGADEDDVNVAQLIKGKAVKDRVLVWAGAGGQFSVVAARSPHQGAGST</sequence>
<dbReference type="Proteomes" id="UP001302676">
    <property type="component" value="Unassembled WGS sequence"/>
</dbReference>
<keyword evidence="1" id="KW-0344">Guanine-nucleotide releasing factor</keyword>
<feature type="repeat" description="RCC1" evidence="3">
    <location>
        <begin position="153"/>
        <end position="226"/>
    </location>
</feature>